<evidence type="ECO:0008006" key="4">
    <source>
        <dbReference type="Google" id="ProtNLM"/>
    </source>
</evidence>
<dbReference type="PROSITE" id="PS51257">
    <property type="entry name" value="PROKAR_LIPOPROTEIN"/>
    <property type="match status" value="1"/>
</dbReference>
<comment type="caution">
    <text evidence="2">The sequence shown here is derived from an EMBL/GenBank/DDBJ whole genome shotgun (WGS) entry which is preliminary data.</text>
</comment>
<feature type="signal peptide" evidence="1">
    <location>
        <begin position="1"/>
        <end position="16"/>
    </location>
</feature>
<dbReference type="EMBL" id="JBHFAB010000032">
    <property type="protein sequence ID" value="MFC1421019.1"/>
    <property type="molecule type" value="Genomic_DNA"/>
</dbReference>
<name>A0ABV6W4V3_9ACTN</name>
<proteinExistence type="predicted"/>
<keyword evidence="1" id="KW-0732">Signal</keyword>
<evidence type="ECO:0000313" key="2">
    <source>
        <dbReference type="EMBL" id="MFC1421019.1"/>
    </source>
</evidence>
<dbReference type="Proteomes" id="UP001592531">
    <property type="component" value="Unassembled WGS sequence"/>
</dbReference>
<feature type="chain" id="PRO_5046044625" description="Bacterial spore germination immunoglobulin-like domain-containing protein" evidence="1">
    <location>
        <begin position="17"/>
        <end position="320"/>
    </location>
</feature>
<keyword evidence="3" id="KW-1185">Reference proteome</keyword>
<gene>
    <name evidence="2" type="ORF">ACEZDE_30905</name>
</gene>
<accession>A0ABV6W4V3</accession>
<evidence type="ECO:0000313" key="3">
    <source>
        <dbReference type="Proteomes" id="UP001592531"/>
    </source>
</evidence>
<reference evidence="2 3" key="1">
    <citation type="submission" date="2024-09" db="EMBL/GenBank/DDBJ databases">
        <authorList>
            <person name="Lee S.D."/>
        </authorList>
    </citation>
    <scope>NUCLEOTIDE SEQUENCE [LARGE SCALE GENOMIC DNA]</scope>
    <source>
        <strain evidence="2 3">N8-3</strain>
    </source>
</reference>
<dbReference type="RefSeq" id="WP_380543394.1">
    <property type="nucleotide sequence ID" value="NZ_JBHFAB010000032.1"/>
</dbReference>
<sequence>MSAFRTALTRTAPALAACAALLLAAGCAAQPASAPAAQDAASSGANAAGSNTAARAAAAAAATTADPATGLDASADGYWLVSATPEPTAVRSVDYRFQVLAPDGSAVTSFLGGADTARVYAVRSDLTGLRRTVPVDLGEGVWSAQLGELDPGQWRIYVAFTPNSNPGPTGLPPRLLLSRTLLVPGTPEISPLDPASPTASVDGLLVRLTGQAVAGRPAVLRMSVSRPTVQGVPPMTRTVNVPVNTLEPLDGGYGQLTGVHAADQALAPFTALTPAVGMTGGPSAEFRGTFRSAGDWRVFVQFRTDGQDHTAMFTVPVRSR</sequence>
<protein>
    <recommendedName>
        <fullName evidence="4">Bacterial spore germination immunoglobulin-like domain-containing protein</fullName>
    </recommendedName>
</protein>
<organism evidence="2 3">
    <name type="scientific">Streptacidiphilus cavernicola</name>
    <dbReference type="NCBI Taxonomy" id="3342716"/>
    <lineage>
        <taxon>Bacteria</taxon>
        <taxon>Bacillati</taxon>
        <taxon>Actinomycetota</taxon>
        <taxon>Actinomycetes</taxon>
        <taxon>Kitasatosporales</taxon>
        <taxon>Streptomycetaceae</taxon>
        <taxon>Streptacidiphilus</taxon>
    </lineage>
</organism>
<evidence type="ECO:0000256" key="1">
    <source>
        <dbReference type="SAM" id="SignalP"/>
    </source>
</evidence>